<evidence type="ECO:0000313" key="2">
    <source>
        <dbReference type="Proteomes" id="UP000023775"/>
    </source>
</evidence>
<reference evidence="1 2" key="1">
    <citation type="journal article" date="2013" name="Genome Announc.">
        <title>Draft Genome Sequence of the Aeromonas diversa Type Strain.</title>
        <authorList>
            <person name="Farfan M."/>
            <person name="Spataro N."/>
            <person name="Sanglas A."/>
            <person name="Albarral V."/>
            <person name="Loren J.G."/>
            <person name="Bosch E."/>
            <person name="Fuste M.C."/>
        </authorList>
    </citation>
    <scope>NUCLEOTIDE SEQUENCE [LARGE SCALE GENOMIC DNA]</scope>
    <source>
        <strain evidence="1 2">2478-85</strain>
    </source>
</reference>
<dbReference type="GO" id="GO:0002143">
    <property type="term" value="P:tRNA wobble position uridine thiolation"/>
    <property type="evidence" value="ECO:0007669"/>
    <property type="project" value="InterPro"/>
</dbReference>
<gene>
    <name evidence="1" type="ORF">G114_17187</name>
</gene>
<evidence type="ECO:0000313" key="1">
    <source>
        <dbReference type="EMBL" id="ENY70658.1"/>
    </source>
</evidence>
<dbReference type="eggNOG" id="COG2168">
    <property type="taxonomic scope" value="Bacteria"/>
</dbReference>
<proteinExistence type="predicted"/>
<dbReference type="Gene3D" id="3.40.1260.10">
    <property type="entry name" value="DsrEFH-like"/>
    <property type="match status" value="1"/>
</dbReference>
<dbReference type="SUPFAM" id="SSF75169">
    <property type="entry name" value="DsrEFH-like"/>
    <property type="match status" value="1"/>
</dbReference>
<dbReference type="PANTHER" id="PTHR37526">
    <property type="entry name" value="PROTEIN TUSB"/>
    <property type="match status" value="1"/>
</dbReference>
<keyword evidence="2" id="KW-1185">Reference proteome</keyword>
<dbReference type="GO" id="GO:1990228">
    <property type="term" value="C:sulfurtransferase complex"/>
    <property type="evidence" value="ECO:0007669"/>
    <property type="project" value="TreeGrafter"/>
</dbReference>
<dbReference type="OrthoDB" id="9795117at2"/>
<dbReference type="InterPro" id="IPR027396">
    <property type="entry name" value="DsrEFH-like"/>
</dbReference>
<dbReference type="InterPro" id="IPR007215">
    <property type="entry name" value="Sulphur_relay_TusB/DsrH"/>
</dbReference>
<accession>N9VGB7</accession>
<comment type="caution">
    <text evidence="1">The sequence shown here is derived from an EMBL/GenBank/DDBJ whole genome shotgun (WGS) entry which is preliminary data.</text>
</comment>
<protein>
    <submittedName>
        <fullName evidence="1">Intracellular sulfur oxidation protein DsrH</fullName>
    </submittedName>
</protein>
<dbReference type="Proteomes" id="UP000023775">
    <property type="component" value="Unassembled WGS sequence"/>
</dbReference>
<dbReference type="AlphaFoldDB" id="N9VGB7"/>
<dbReference type="Pfam" id="PF04077">
    <property type="entry name" value="DsrH"/>
    <property type="match status" value="1"/>
</dbReference>
<sequence>MLHLVMNSPFACRSLEQCLVHRSEREPVVLLQDGVIAACTQAWVSRLAGVPHYVLQDDLRARGLTALSGQLISMADLVDLIAEHGSPLNWAE</sequence>
<dbReference type="PATRIC" id="fig|1268237.3.peg.3374"/>
<name>N9VGB7_9GAMM</name>
<dbReference type="PANTHER" id="PTHR37526:SF1">
    <property type="entry name" value="PROTEIN TUSB"/>
    <property type="match status" value="1"/>
</dbReference>
<dbReference type="EMBL" id="APVG01000061">
    <property type="protein sequence ID" value="ENY70658.1"/>
    <property type="molecule type" value="Genomic_DNA"/>
</dbReference>
<organism evidence="1 2">
    <name type="scientific">Aeromonas diversa CDC 2478-85</name>
    <dbReference type="NCBI Taxonomy" id="1268237"/>
    <lineage>
        <taxon>Bacteria</taxon>
        <taxon>Pseudomonadati</taxon>
        <taxon>Pseudomonadota</taxon>
        <taxon>Gammaproteobacteria</taxon>
        <taxon>Aeromonadales</taxon>
        <taxon>Aeromonadaceae</taxon>
        <taxon>Aeromonas</taxon>
    </lineage>
</organism>
<dbReference type="RefSeq" id="WP_005360268.1">
    <property type="nucleotide sequence ID" value="NZ_APVG01000061.1"/>
</dbReference>
<dbReference type="NCBIfam" id="TIGR03011">
    <property type="entry name" value="sulf_tusB_dsrH"/>
    <property type="match status" value="1"/>
</dbReference>